<dbReference type="InterPro" id="IPR014131">
    <property type="entry name" value="Chlamydia_phage_Vp3"/>
</dbReference>
<accession>A0AAU8B8T8</accession>
<proteinExistence type="predicted"/>
<dbReference type="EMBL" id="PP511842">
    <property type="protein sequence ID" value="XCD08006.1"/>
    <property type="molecule type" value="Genomic_DNA"/>
</dbReference>
<organism evidence="1">
    <name type="scientific">Dulem virus 100</name>
    <dbReference type="NCBI Taxonomy" id="3145577"/>
    <lineage>
        <taxon>Viruses</taxon>
        <taxon>Monodnaviria</taxon>
        <taxon>Sangervirae</taxon>
        <taxon>Phixviricota</taxon>
        <taxon>Malgrandaviricetes</taxon>
        <taxon>Petitvirales</taxon>
        <taxon>Microviridae</taxon>
        <taxon>Microvirus</taxon>
    </lineage>
</organism>
<reference evidence="1" key="1">
    <citation type="submission" date="2024-03" db="EMBL/GenBank/DDBJ databases">
        <title>Diverse circular DNA viruses in blood, oral, and fecal samples of captive lemurs.</title>
        <authorList>
            <person name="Paietta E.N."/>
            <person name="Kraberger S."/>
            <person name="Lund M.C."/>
            <person name="Custer J.M."/>
            <person name="Vargas K.M."/>
            <person name="Ehmke E.E."/>
            <person name="Yoder A.D."/>
            <person name="Varsani A."/>
        </authorList>
    </citation>
    <scope>NUCLEOTIDE SEQUENCE</scope>
    <source>
        <strain evidence="1">Duke_28FS_114</strain>
    </source>
</reference>
<dbReference type="Pfam" id="PF09675">
    <property type="entry name" value="Chlamy_scaf"/>
    <property type="match status" value="1"/>
</dbReference>
<sequence>MEFITEDGEIRNAVFLRTPFNYDTNAASDQYALRCEDGTRTQQQFKDECDINTILERFAITGQLPNDLRVPITDEFDDITDYHSAINKLIEADNAFMQMPATIRERFGNDAGAFVNYVSDPANLEQCREWGLAAPKPAPQAPIEVRVIPAPPEQTKTP</sequence>
<name>A0AAU8B8T8_9VIRU</name>
<protein>
    <submittedName>
        <fullName evidence="1">Internal scaffolding protein</fullName>
    </submittedName>
</protein>
<evidence type="ECO:0000313" key="1">
    <source>
        <dbReference type="EMBL" id="XCD08006.1"/>
    </source>
</evidence>